<proteinExistence type="predicted"/>
<reference evidence="1" key="1">
    <citation type="submission" date="2014-05" db="EMBL/GenBank/DDBJ databases">
        <authorList>
            <person name="Chronopoulou M."/>
        </authorList>
    </citation>
    <scope>NUCLEOTIDE SEQUENCE</scope>
    <source>
        <tissue evidence="1">Whole organism</tissue>
    </source>
</reference>
<dbReference type="EMBL" id="HACA01031572">
    <property type="protein sequence ID" value="CDW48933.1"/>
    <property type="molecule type" value="Transcribed_RNA"/>
</dbReference>
<name>A0A0K2VEK3_LEPSM</name>
<dbReference type="AlphaFoldDB" id="A0A0K2VEK3"/>
<organism evidence="1">
    <name type="scientific">Lepeophtheirus salmonis</name>
    <name type="common">Salmon louse</name>
    <name type="synonym">Caligus salmonis</name>
    <dbReference type="NCBI Taxonomy" id="72036"/>
    <lineage>
        <taxon>Eukaryota</taxon>
        <taxon>Metazoa</taxon>
        <taxon>Ecdysozoa</taxon>
        <taxon>Arthropoda</taxon>
        <taxon>Crustacea</taxon>
        <taxon>Multicrustacea</taxon>
        <taxon>Hexanauplia</taxon>
        <taxon>Copepoda</taxon>
        <taxon>Siphonostomatoida</taxon>
        <taxon>Caligidae</taxon>
        <taxon>Lepeophtheirus</taxon>
    </lineage>
</organism>
<sequence length="67" mass="8111">RFQSNEEAFTFLENILYWYLNQEALYTLYSAPLDVFPYILHKNICFTRFSEILLAHRVLKLYDSKVT</sequence>
<accession>A0A0K2VEK3</accession>
<evidence type="ECO:0000313" key="1">
    <source>
        <dbReference type="EMBL" id="CDW48933.1"/>
    </source>
</evidence>
<feature type="non-terminal residue" evidence="1">
    <location>
        <position position="1"/>
    </location>
</feature>
<protein>
    <submittedName>
        <fullName evidence="1">Uncharacterized protein</fullName>
    </submittedName>
</protein>